<dbReference type="PANTHER" id="PTHR37299:SF1">
    <property type="entry name" value="STAGE 0 SPORULATION PROTEIN A HOMOLOG"/>
    <property type="match status" value="1"/>
</dbReference>
<proteinExistence type="predicted"/>
<dbReference type="Pfam" id="PF04397">
    <property type="entry name" value="LytTR"/>
    <property type="match status" value="1"/>
</dbReference>
<dbReference type="PANTHER" id="PTHR37299">
    <property type="entry name" value="TRANSCRIPTIONAL REGULATOR-RELATED"/>
    <property type="match status" value="1"/>
</dbReference>
<evidence type="ECO:0000313" key="4">
    <source>
        <dbReference type="EMBL" id="SEL81780.1"/>
    </source>
</evidence>
<organism evidence="4 5">
    <name type="scientific">Chitinophaga rupis</name>
    <dbReference type="NCBI Taxonomy" id="573321"/>
    <lineage>
        <taxon>Bacteria</taxon>
        <taxon>Pseudomonadati</taxon>
        <taxon>Bacteroidota</taxon>
        <taxon>Chitinophagia</taxon>
        <taxon>Chitinophagales</taxon>
        <taxon>Chitinophagaceae</taxon>
        <taxon>Chitinophaga</taxon>
    </lineage>
</organism>
<dbReference type="EMBL" id="FOBB01000002">
    <property type="protein sequence ID" value="SEL81780.1"/>
    <property type="molecule type" value="Genomic_DNA"/>
</dbReference>
<feature type="domain" description="Response regulatory" evidence="2">
    <location>
        <begin position="4"/>
        <end position="115"/>
    </location>
</feature>
<dbReference type="SMART" id="SM00448">
    <property type="entry name" value="REC"/>
    <property type="match status" value="1"/>
</dbReference>
<keyword evidence="5" id="KW-1185">Reference proteome</keyword>
<dbReference type="GO" id="GO:0000156">
    <property type="term" value="F:phosphorelay response regulator activity"/>
    <property type="evidence" value="ECO:0007669"/>
    <property type="project" value="InterPro"/>
</dbReference>
<dbReference type="RefSeq" id="WP_089911743.1">
    <property type="nucleotide sequence ID" value="NZ_FOBB01000002.1"/>
</dbReference>
<dbReference type="STRING" id="573321.SAMN04488505_1021185"/>
<dbReference type="PROSITE" id="PS50930">
    <property type="entry name" value="HTH_LYTTR"/>
    <property type="match status" value="1"/>
</dbReference>
<dbReference type="PROSITE" id="PS50110">
    <property type="entry name" value="RESPONSE_REGULATORY"/>
    <property type="match status" value="1"/>
</dbReference>
<dbReference type="OrthoDB" id="9787344at2"/>
<dbReference type="AlphaFoldDB" id="A0A1H7TA94"/>
<feature type="domain" description="HTH LytTR-type" evidence="3">
    <location>
        <begin position="134"/>
        <end position="232"/>
    </location>
</feature>
<dbReference type="SUPFAM" id="SSF52172">
    <property type="entry name" value="CheY-like"/>
    <property type="match status" value="1"/>
</dbReference>
<dbReference type="Pfam" id="PF00072">
    <property type="entry name" value="Response_reg"/>
    <property type="match status" value="1"/>
</dbReference>
<evidence type="ECO:0000313" key="5">
    <source>
        <dbReference type="Proteomes" id="UP000198984"/>
    </source>
</evidence>
<dbReference type="InterPro" id="IPR007492">
    <property type="entry name" value="LytTR_DNA-bd_dom"/>
</dbReference>
<evidence type="ECO:0000256" key="1">
    <source>
        <dbReference type="PROSITE-ProRule" id="PRU00169"/>
    </source>
</evidence>
<dbReference type="InterPro" id="IPR046947">
    <property type="entry name" value="LytR-like"/>
</dbReference>
<name>A0A1H7TA94_9BACT</name>
<dbReference type="InterPro" id="IPR011006">
    <property type="entry name" value="CheY-like_superfamily"/>
</dbReference>
<reference evidence="4 5" key="1">
    <citation type="submission" date="2016-10" db="EMBL/GenBank/DDBJ databases">
        <authorList>
            <person name="de Groot N.N."/>
        </authorList>
    </citation>
    <scope>NUCLEOTIDE SEQUENCE [LARGE SCALE GENOMIC DNA]</scope>
    <source>
        <strain evidence="4 5">DSM 21039</strain>
    </source>
</reference>
<evidence type="ECO:0000259" key="2">
    <source>
        <dbReference type="PROSITE" id="PS50110"/>
    </source>
</evidence>
<dbReference type="Gene3D" id="2.40.50.1020">
    <property type="entry name" value="LytTr DNA-binding domain"/>
    <property type="match status" value="1"/>
</dbReference>
<sequence>MKLHCMIVDDEPMARKGLQEYCAEVDFLDPVTVCDSPVKAITLLQTQAVQLLFLDIQMPRINGLDLLRSLPQPPLVIFTTAYPEYALQGFELNVIDYLLKPVAFERFMKAVSKARSYYELLQRPATAEEAPSYFFIKCDNGLERICFNDILYAEALQNYVVLHTVQRRYVTYLTFKAVEDYLPEQQFLRVHKSYIVALSKIERIIGNDIMIGAQNIPVSRHLKDGVMERILKDKYLKR</sequence>
<dbReference type="InterPro" id="IPR001789">
    <property type="entry name" value="Sig_transdc_resp-reg_receiver"/>
</dbReference>
<protein>
    <submittedName>
        <fullName evidence="4">Two component transcriptional regulator, LytTR family</fullName>
    </submittedName>
</protein>
<gene>
    <name evidence="4" type="ORF">SAMN04488505_1021185</name>
</gene>
<dbReference type="Proteomes" id="UP000198984">
    <property type="component" value="Unassembled WGS sequence"/>
</dbReference>
<evidence type="ECO:0000259" key="3">
    <source>
        <dbReference type="PROSITE" id="PS50930"/>
    </source>
</evidence>
<keyword evidence="1" id="KW-0597">Phosphoprotein</keyword>
<dbReference type="GO" id="GO:0003677">
    <property type="term" value="F:DNA binding"/>
    <property type="evidence" value="ECO:0007669"/>
    <property type="project" value="InterPro"/>
</dbReference>
<dbReference type="Gene3D" id="3.40.50.2300">
    <property type="match status" value="1"/>
</dbReference>
<feature type="modified residue" description="4-aspartylphosphate" evidence="1">
    <location>
        <position position="55"/>
    </location>
</feature>
<accession>A0A1H7TA94</accession>
<dbReference type="SMART" id="SM00850">
    <property type="entry name" value="LytTR"/>
    <property type="match status" value="1"/>
</dbReference>